<keyword evidence="1" id="KW-0732">Signal</keyword>
<keyword evidence="3" id="KW-1185">Reference proteome</keyword>
<name>A0ABQ9NI77_9PEZI</name>
<gene>
    <name evidence="2" type="ORF">H2201_008608</name>
</gene>
<evidence type="ECO:0000256" key="1">
    <source>
        <dbReference type="SAM" id="SignalP"/>
    </source>
</evidence>
<feature type="signal peptide" evidence="1">
    <location>
        <begin position="1"/>
        <end position="21"/>
    </location>
</feature>
<dbReference type="EMBL" id="JAPDRL010000133">
    <property type="protein sequence ID" value="KAJ9656217.1"/>
    <property type="molecule type" value="Genomic_DNA"/>
</dbReference>
<organism evidence="2 3">
    <name type="scientific">Coniosporium apollinis</name>
    <dbReference type="NCBI Taxonomy" id="61459"/>
    <lineage>
        <taxon>Eukaryota</taxon>
        <taxon>Fungi</taxon>
        <taxon>Dikarya</taxon>
        <taxon>Ascomycota</taxon>
        <taxon>Pezizomycotina</taxon>
        <taxon>Dothideomycetes</taxon>
        <taxon>Dothideomycetes incertae sedis</taxon>
        <taxon>Coniosporium</taxon>
    </lineage>
</organism>
<feature type="chain" id="PRO_5046693535" description="Carboxypeptidase regulatory-like domain-containing protein" evidence="1">
    <location>
        <begin position="22"/>
        <end position="638"/>
    </location>
</feature>
<evidence type="ECO:0000313" key="2">
    <source>
        <dbReference type="EMBL" id="KAJ9656217.1"/>
    </source>
</evidence>
<proteinExistence type="predicted"/>
<reference evidence="2" key="1">
    <citation type="submission" date="2022-10" db="EMBL/GenBank/DDBJ databases">
        <title>Culturing micro-colonial fungi from biological soil crusts in the Mojave desert and describing Neophaeococcomyces mojavensis, and introducing the new genera and species Taxawa tesnikishii.</title>
        <authorList>
            <person name="Kurbessoian T."/>
            <person name="Stajich J.E."/>
        </authorList>
    </citation>
    <scope>NUCLEOTIDE SEQUENCE</scope>
    <source>
        <strain evidence="2">TK_1</strain>
    </source>
</reference>
<evidence type="ECO:0000313" key="3">
    <source>
        <dbReference type="Proteomes" id="UP001172684"/>
    </source>
</evidence>
<protein>
    <recommendedName>
        <fullName evidence="4">Carboxypeptidase regulatory-like domain-containing protein</fullName>
    </recommendedName>
</protein>
<comment type="caution">
    <text evidence="2">The sequence shown here is derived from an EMBL/GenBank/DDBJ whole genome shotgun (WGS) entry which is preliminary data.</text>
</comment>
<accession>A0ABQ9NI77</accession>
<sequence>MRVGTYAQGLFSLLFTSCSLAYELHERAACNRDNCLRALVRSSSLAAPFCSTFTKSPAPSTLPSFATACTGNQASRITSACSCLEKEGSSTSKVLPSAPATSVAPSSASTTIVPSSSPTCLPSLLPVGVSEDRFNRKNTDFSFEISCSELDIKNVTAFANYQVVEGITVTSKAISFAGFTDDYVLLTLLALDVTGTPFFKSYQLLFGSIDMPVLVLGPDGQPAANVFVQANATIYPGVGQSGYTDASGKYTFQNLISTTVSLVAKTADNSIAVDGLAASAGQVTMKLMPFASAKDGETFDVDNGLTGWKGGVTSQTAKVKRDLTLVVSTNGQSGLQTAGHSFLVHPFTKTAYIKYKFVTSEVPGGYFGSKFNDYYSITIRSDTGAYVSATNSMNALGLGAFDYNSGSTAEFTLTLSVPANTKSVSYDVGVANVGDSAYDSSVIVTKVGDLQCDKCGDCSTCPADPMCQSTCINPPLKSCNFYRDCAEGQLGCGAGGYPLQFGERKCHDFMNNLAHFSAEGQQWVFDTMHCLQLELVPLLKPCTATCGSMSKAAFDSHPKCYVQAGVCGLGCVDAFWILMTVGSDVWMKESVDQVGGTMYGCIQNIIETLSGCTGEAAGAVLIGRFILIKFLKALVAAA</sequence>
<dbReference type="PROSITE" id="PS51257">
    <property type="entry name" value="PROKAR_LIPOPROTEIN"/>
    <property type="match status" value="1"/>
</dbReference>
<dbReference type="Proteomes" id="UP001172684">
    <property type="component" value="Unassembled WGS sequence"/>
</dbReference>
<evidence type="ECO:0008006" key="4">
    <source>
        <dbReference type="Google" id="ProtNLM"/>
    </source>
</evidence>